<dbReference type="AlphaFoldDB" id="A0A5A7RCR8"/>
<dbReference type="InterPro" id="IPR027417">
    <property type="entry name" value="P-loop_NTPase"/>
</dbReference>
<evidence type="ECO:0000313" key="2">
    <source>
        <dbReference type="Proteomes" id="UP000325081"/>
    </source>
</evidence>
<dbReference type="GO" id="GO:0097196">
    <property type="term" value="C:Shu complex"/>
    <property type="evidence" value="ECO:0007669"/>
    <property type="project" value="TreeGrafter"/>
</dbReference>
<dbReference type="EMBL" id="BKCP01011626">
    <property type="protein sequence ID" value="GER55312.1"/>
    <property type="molecule type" value="Genomic_DNA"/>
</dbReference>
<proteinExistence type="predicted"/>
<dbReference type="PANTHER" id="PTHR28653:SF1">
    <property type="entry name" value="ATPASE SWSAP1"/>
    <property type="match status" value="1"/>
</dbReference>
<keyword evidence="2" id="KW-1185">Reference proteome</keyword>
<reference evidence="2" key="1">
    <citation type="journal article" date="2019" name="Curr. Biol.">
        <title>Genome Sequence of Striga asiatica Provides Insight into the Evolution of Plant Parasitism.</title>
        <authorList>
            <person name="Yoshida S."/>
            <person name="Kim S."/>
            <person name="Wafula E.K."/>
            <person name="Tanskanen J."/>
            <person name="Kim Y.M."/>
            <person name="Honaas L."/>
            <person name="Yang Z."/>
            <person name="Spallek T."/>
            <person name="Conn C.E."/>
            <person name="Ichihashi Y."/>
            <person name="Cheong K."/>
            <person name="Cui S."/>
            <person name="Der J.P."/>
            <person name="Gundlach H."/>
            <person name="Jiao Y."/>
            <person name="Hori C."/>
            <person name="Ishida J.K."/>
            <person name="Kasahara H."/>
            <person name="Kiba T."/>
            <person name="Kim M.S."/>
            <person name="Koo N."/>
            <person name="Laohavisit A."/>
            <person name="Lee Y.H."/>
            <person name="Lumba S."/>
            <person name="McCourt P."/>
            <person name="Mortimer J.C."/>
            <person name="Mutuku J.M."/>
            <person name="Nomura T."/>
            <person name="Sasaki-Sekimoto Y."/>
            <person name="Seto Y."/>
            <person name="Wang Y."/>
            <person name="Wakatake T."/>
            <person name="Sakakibara H."/>
            <person name="Demura T."/>
            <person name="Yamaguchi S."/>
            <person name="Yoneyama K."/>
            <person name="Manabe R.I."/>
            <person name="Nelson D.C."/>
            <person name="Schulman A.H."/>
            <person name="Timko M.P."/>
            <person name="dePamphilis C.W."/>
            <person name="Choi D."/>
            <person name="Shirasu K."/>
        </authorList>
    </citation>
    <scope>NUCLEOTIDE SEQUENCE [LARGE SCALE GENOMIC DNA]</scope>
    <source>
        <strain evidence="2">cv. UVA1</strain>
    </source>
</reference>
<feature type="non-terminal residue" evidence="1">
    <location>
        <position position="1"/>
    </location>
</feature>
<comment type="caution">
    <text evidence="1">The sequence shown here is derived from an EMBL/GenBank/DDBJ whole genome shotgun (WGS) entry which is preliminary data.</text>
</comment>
<gene>
    <name evidence="1" type="ORF">STAS_32965</name>
</gene>
<dbReference type="Gene3D" id="3.40.50.300">
    <property type="entry name" value="P-loop containing nucleotide triphosphate hydrolases"/>
    <property type="match status" value="1"/>
</dbReference>
<dbReference type="PANTHER" id="PTHR28653">
    <property type="match status" value="1"/>
</dbReference>
<dbReference type="SUPFAM" id="SSF52540">
    <property type="entry name" value="P-loop containing nucleoside triphosphate hydrolases"/>
    <property type="match status" value="1"/>
</dbReference>
<protein>
    <submittedName>
        <fullName evidence="1">ATP synthase subunit alpha</fullName>
    </submittedName>
</protein>
<name>A0A5A7RCR8_STRAF</name>
<evidence type="ECO:0000313" key="1">
    <source>
        <dbReference type="EMBL" id="GER55312.1"/>
    </source>
</evidence>
<sequence>FCNPNRRHNTDRSKSILTRALTQLDQPIRPVSTVWEKMVERFFHTRIKASQIPVESSKISLLSGPLSSGKTSLLFQFALNSTAGNVSAVVFLCSRRRLEQNPPFLSQGVDPSSEIFGRVQMKYVDDYEGIKKFFAAFHLLDTFPVSVVIDDFADFFDERKCQERYKNPRGREMAMVRVLSLCRNAIDHANKRGRCEVVLSDTHKGEIPRLLYIYKKWVNCIYTVKVEGDGSGSFILQELYPDTANSKKKFAKYSIALQHLELEDLVEGAEC</sequence>
<dbReference type="OrthoDB" id="67296at2759"/>
<dbReference type="GO" id="GO:0000724">
    <property type="term" value="P:double-strand break repair via homologous recombination"/>
    <property type="evidence" value="ECO:0007669"/>
    <property type="project" value="TreeGrafter"/>
</dbReference>
<dbReference type="GO" id="GO:0003697">
    <property type="term" value="F:single-stranded DNA binding"/>
    <property type="evidence" value="ECO:0007669"/>
    <property type="project" value="TreeGrafter"/>
</dbReference>
<organism evidence="1 2">
    <name type="scientific">Striga asiatica</name>
    <name type="common">Asiatic witchweed</name>
    <name type="synonym">Buchnera asiatica</name>
    <dbReference type="NCBI Taxonomy" id="4170"/>
    <lineage>
        <taxon>Eukaryota</taxon>
        <taxon>Viridiplantae</taxon>
        <taxon>Streptophyta</taxon>
        <taxon>Embryophyta</taxon>
        <taxon>Tracheophyta</taxon>
        <taxon>Spermatophyta</taxon>
        <taxon>Magnoliopsida</taxon>
        <taxon>eudicotyledons</taxon>
        <taxon>Gunneridae</taxon>
        <taxon>Pentapetalae</taxon>
        <taxon>asterids</taxon>
        <taxon>lamiids</taxon>
        <taxon>Lamiales</taxon>
        <taxon>Orobanchaceae</taxon>
        <taxon>Buchnereae</taxon>
        <taxon>Striga</taxon>
    </lineage>
</organism>
<dbReference type="Proteomes" id="UP000325081">
    <property type="component" value="Unassembled WGS sequence"/>
</dbReference>
<accession>A0A5A7RCR8</accession>